<gene>
    <name evidence="1" type="ORF">NLG97_g8499</name>
</gene>
<name>A0ACC1QJY6_9HYPO</name>
<sequence>MDAKECSEFEKAVLERALVSPRWLTGSSSIFWYKRMLRSDRWRFVLVNCEKGTCKPAFDHQALASALSSQVEEQLNAEKLPFAWISLDVDGAWVRFQYKDKTWNFAQNGTLEEWQGEFDPGNYQIDRNIKKPSSRESKGQSYVTIANQMTRGIKYFFIDYEGNSDWELGYVRARESEKFNAPRGNRFKIKDLETGNCTVMDMTRESGIVNIEDTPDGLALRWEDDPLADVNSESRADEAKPKLRPEYDLFTRKHNIWSRKDGIEKQVSFSGFEGDTFRSVSATPDGRFAVGMQVHAGSPFNIELKQAAPDTQLRPLIKTGKNGPASNALKGSHIRAGDHMATPRPRLFDVEARREIPVDDELFRNPYMIKSCGWSECGTKYQFLFNERGHKHVRLLEIGLDGAVKVLVEDRSDTVVDYNQKLWYKMLPATNDLFWASERDGWNHIYRFSLEDGSLKNQVTKGDWLVRGVEFIDTKAQKIWFKILGYYKEQDPYYEHLASVNFDGSGLRVLTEGDGSHRWRFGPDRRYLVDSWSRVDMLPQVAVIDVATGKQTVLLQNEGLTSEEETRYPLTEREEIPCYRENLRPSV</sequence>
<evidence type="ECO:0000313" key="1">
    <source>
        <dbReference type="EMBL" id="KAJ3478719.1"/>
    </source>
</evidence>
<organism evidence="1 2">
    <name type="scientific">Lecanicillium saksenae</name>
    <dbReference type="NCBI Taxonomy" id="468837"/>
    <lineage>
        <taxon>Eukaryota</taxon>
        <taxon>Fungi</taxon>
        <taxon>Dikarya</taxon>
        <taxon>Ascomycota</taxon>
        <taxon>Pezizomycotina</taxon>
        <taxon>Sordariomycetes</taxon>
        <taxon>Hypocreomycetidae</taxon>
        <taxon>Hypocreales</taxon>
        <taxon>Cordycipitaceae</taxon>
        <taxon>Lecanicillium</taxon>
    </lineage>
</organism>
<accession>A0ACC1QJY6</accession>
<evidence type="ECO:0000313" key="2">
    <source>
        <dbReference type="Proteomes" id="UP001148737"/>
    </source>
</evidence>
<keyword evidence="2" id="KW-1185">Reference proteome</keyword>
<proteinExistence type="predicted"/>
<dbReference type="EMBL" id="JANAKD010001512">
    <property type="protein sequence ID" value="KAJ3478719.1"/>
    <property type="molecule type" value="Genomic_DNA"/>
</dbReference>
<reference evidence="1" key="1">
    <citation type="submission" date="2022-07" db="EMBL/GenBank/DDBJ databases">
        <title>Genome Sequence of Lecanicillium saksenae.</title>
        <authorList>
            <person name="Buettner E."/>
        </authorList>
    </citation>
    <scope>NUCLEOTIDE SEQUENCE</scope>
    <source>
        <strain evidence="1">VT-O1</strain>
    </source>
</reference>
<dbReference type="Proteomes" id="UP001148737">
    <property type="component" value="Unassembled WGS sequence"/>
</dbReference>
<comment type="caution">
    <text evidence="1">The sequence shown here is derived from an EMBL/GenBank/DDBJ whole genome shotgun (WGS) entry which is preliminary data.</text>
</comment>
<protein>
    <submittedName>
        <fullName evidence="1">Uncharacterized protein</fullName>
    </submittedName>
</protein>